<dbReference type="InterPro" id="IPR000347">
    <property type="entry name" value="Metalthion_15p"/>
</dbReference>
<keyword evidence="7" id="KW-1185">Reference proteome</keyword>
<dbReference type="PANTHER" id="PTHR33543:SF37">
    <property type="entry name" value="METALLOTHIONEIN-LIKE PROTEIN 4B"/>
    <property type="match status" value="1"/>
</dbReference>
<sequence length="78" mass="8486">MQVRKRLWRVSNPCLCSMYPDTAEKTAAQTLIVVEGVASAKMYVISRSKQFHDEMGAEGSENGCNCGSSCSCDPCSCK</sequence>
<dbReference type="PANTHER" id="PTHR33543">
    <property type="entry name" value="METALLOTHIONEIN-LIKE PROTEIN 2A"/>
    <property type="match status" value="1"/>
</dbReference>
<dbReference type="Pfam" id="PF01439">
    <property type="entry name" value="Metallothio_2"/>
    <property type="match status" value="1"/>
</dbReference>
<evidence type="ECO:0000256" key="5">
    <source>
        <dbReference type="RuleBase" id="RU369052"/>
    </source>
</evidence>
<dbReference type="GO" id="GO:0046872">
    <property type="term" value="F:metal ion binding"/>
    <property type="evidence" value="ECO:0007669"/>
    <property type="project" value="UniProtKB-UniRule"/>
</dbReference>
<keyword evidence="3 5" id="KW-0479">Metal-binding</keyword>
<comment type="similarity">
    <text evidence="2 5">Belongs to the metallothionein superfamily. Type 15 family.</text>
</comment>
<dbReference type="AlphaFoldDB" id="A0A7N0TDC2"/>
<dbReference type="EnsemblPlants" id="Kaladp0032s0331.1.v1.1">
    <property type="protein sequence ID" value="Kaladp0032s0331.1.v1.1"/>
    <property type="gene ID" value="Kaladp0032s0331.v1.1"/>
</dbReference>
<evidence type="ECO:0000256" key="3">
    <source>
        <dbReference type="ARBA" id="ARBA00022723"/>
    </source>
</evidence>
<protein>
    <recommendedName>
        <fullName evidence="5">Metallothionein-like protein</fullName>
    </recommendedName>
</protein>
<evidence type="ECO:0000256" key="4">
    <source>
        <dbReference type="ARBA" id="ARBA00022851"/>
    </source>
</evidence>
<proteinExistence type="inferred from homology"/>
<organism evidence="6 7">
    <name type="scientific">Kalanchoe fedtschenkoi</name>
    <name type="common">Lavender scallops</name>
    <name type="synonym">South American air plant</name>
    <dbReference type="NCBI Taxonomy" id="63787"/>
    <lineage>
        <taxon>Eukaryota</taxon>
        <taxon>Viridiplantae</taxon>
        <taxon>Streptophyta</taxon>
        <taxon>Embryophyta</taxon>
        <taxon>Tracheophyta</taxon>
        <taxon>Spermatophyta</taxon>
        <taxon>Magnoliopsida</taxon>
        <taxon>eudicotyledons</taxon>
        <taxon>Gunneridae</taxon>
        <taxon>Pentapetalae</taxon>
        <taxon>Saxifragales</taxon>
        <taxon>Crassulaceae</taxon>
        <taxon>Kalanchoe</taxon>
    </lineage>
</organism>
<accession>A0A7N0TDC2</accession>
<reference evidence="6" key="1">
    <citation type="submission" date="2021-01" db="UniProtKB">
        <authorList>
            <consortium name="EnsemblPlants"/>
        </authorList>
    </citation>
    <scope>IDENTIFICATION</scope>
</reference>
<dbReference type="OMA" id="SACGCEM"/>
<name>A0A7N0TDC2_KALFE</name>
<evidence type="ECO:0000313" key="7">
    <source>
        <dbReference type="Proteomes" id="UP000594263"/>
    </source>
</evidence>
<evidence type="ECO:0000256" key="2">
    <source>
        <dbReference type="ARBA" id="ARBA00005802"/>
    </source>
</evidence>
<comment type="function">
    <text evidence="1 5">Metallothioneins have a high content of cysteine residues that bind various heavy metals.</text>
</comment>
<dbReference type="Gramene" id="Kaladp0032s0331.1.v1.1">
    <property type="protein sequence ID" value="Kaladp0032s0331.1.v1.1"/>
    <property type="gene ID" value="Kaladp0032s0331.v1.1"/>
</dbReference>
<dbReference type="Proteomes" id="UP000594263">
    <property type="component" value="Unplaced"/>
</dbReference>
<keyword evidence="4 5" id="KW-0480">Metal-thiolate cluster</keyword>
<evidence type="ECO:0000313" key="6">
    <source>
        <dbReference type="EnsemblPlants" id="Kaladp0032s0331.1.v1.1"/>
    </source>
</evidence>
<evidence type="ECO:0000256" key="1">
    <source>
        <dbReference type="ARBA" id="ARBA00002568"/>
    </source>
</evidence>